<name>A0A4Z2GV95_9TELE</name>
<accession>A0A4Z2GV95</accession>
<reference evidence="2 3" key="1">
    <citation type="submission" date="2019-03" db="EMBL/GenBank/DDBJ databases">
        <title>First draft genome of Liparis tanakae, snailfish: a comprehensive survey of snailfish specific genes.</title>
        <authorList>
            <person name="Kim W."/>
            <person name="Song I."/>
            <person name="Jeong J.-H."/>
            <person name="Kim D."/>
            <person name="Kim S."/>
            <person name="Ryu S."/>
            <person name="Song J.Y."/>
            <person name="Lee S.K."/>
        </authorList>
    </citation>
    <scope>NUCLEOTIDE SEQUENCE [LARGE SCALE GENOMIC DNA]</scope>
    <source>
        <tissue evidence="2">Muscle</tissue>
    </source>
</reference>
<evidence type="ECO:0000256" key="1">
    <source>
        <dbReference type="SAM" id="MobiDB-lite"/>
    </source>
</evidence>
<protein>
    <submittedName>
        <fullName evidence="2">Uncharacterized protein</fullName>
    </submittedName>
</protein>
<feature type="region of interest" description="Disordered" evidence="1">
    <location>
        <begin position="1"/>
        <end position="20"/>
    </location>
</feature>
<proteinExistence type="predicted"/>
<organism evidence="2 3">
    <name type="scientific">Liparis tanakae</name>
    <name type="common">Tanaka's snailfish</name>
    <dbReference type="NCBI Taxonomy" id="230148"/>
    <lineage>
        <taxon>Eukaryota</taxon>
        <taxon>Metazoa</taxon>
        <taxon>Chordata</taxon>
        <taxon>Craniata</taxon>
        <taxon>Vertebrata</taxon>
        <taxon>Euteleostomi</taxon>
        <taxon>Actinopterygii</taxon>
        <taxon>Neopterygii</taxon>
        <taxon>Teleostei</taxon>
        <taxon>Neoteleostei</taxon>
        <taxon>Acanthomorphata</taxon>
        <taxon>Eupercaria</taxon>
        <taxon>Perciformes</taxon>
        <taxon>Cottioidei</taxon>
        <taxon>Cottales</taxon>
        <taxon>Liparidae</taxon>
        <taxon>Liparis</taxon>
    </lineage>
</organism>
<dbReference type="EMBL" id="SRLO01000411">
    <property type="protein sequence ID" value="TNN57160.1"/>
    <property type="molecule type" value="Genomic_DNA"/>
</dbReference>
<sequence length="81" mass="8938">MKPPEGLCPQAAGLKPPREHLAPLSRTTPGQMFLWKWPVRKISACKTHMSSFFVDCFEDEKVSALHLRGGKAVTSCRTLAG</sequence>
<gene>
    <name evidence="2" type="ORF">EYF80_032590</name>
</gene>
<dbReference type="AlphaFoldDB" id="A0A4Z2GV95"/>
<evidence type="ECO:0000313" key="2">
    <source>
        <dbReference type="EMBL" id="TNN57160.1"/>
    </source>
</evidence>
<dbReference type="Proteomes" id="UP000314294">
    <property type="component" value="Unassembled WGS sequence"/>
</dbReference>
<keyword evidence="3" id="KW-1185">Reference proteome</keyword>
<evidence type="ECO:0000313" key="3">
    <source>
        <dbReference type="Proteomes" id="UP000314294"/>
    </source>
</evidence>
<comment type="caution">
    <text evidence="2">The sequence shown here is derived from an EMBL/GenBank/DDBJ whole genome shotgun (WGS) entry which is preliminary data.</text>
</comment>